<dbReference type="GO" id="GO:0071949">
    <property type="term" value="F:FAD binding"/>
    <property type="evidence" value="ECO:0007669"/>
    <property type="project" value="InterPro"/>
</dbReference>
<dbReference type="PROSITE" id="PS50925">
    <property type="entry name" value="BLUF"/>
    <property type="match status" value="1"/>
</dbReference>
<evidence type="ECO:0000313" key="4">
    <source>
        <dbReference type="Proteomes" id="UP000019118"/>
    </source>
</evidence>
<organism evidence="3 4">
    <name type="scientific">Dendroctonus ponderosae</name>
    <name type="common">Mountain pine beetle</name>
    <dbReference type="NCBI Taxonomy" id="77166"/>
    <lineage>
        <taxon>Eukaryota</taxon>
        <taxon>Metazoa</taxon>
        <taxon>Ecdysozoa</taxon>
        <taxon>Arthropoda</taxon>
        <taxon>Hexapoda</taxon>
        <taxon>Insecta</taxon>
        <taxon>Pterygota</taxon>
        <taxon>Neoptera</taxon>
        <taxon>Endopterygota</taxon>
        <taxon>Coleoptera</taxon>
        <taxon>Polyphaga</taxon>
        <taxon>Cucujiformia</taxon>
        <taxon>Curculionidae</taxon>
        <taxon>Scolytinae</taxon>
        <taxon>Dendroctonus</taxon>
    </lineage>
</organism>
<name>A0AAR5Q531_DENPD</name>
<protein>
    <recommendedName>
        <fullName evidence="2">BLUF domain-containing protein</fullName>
    </recommendedName>
</protein>
<evidence type="ECO:0000256" key="1">
    <source>
        <dbReference type="SAM" id="MobiDB-lite"/>
    </source>
</evidence>
<dbReference type="PANTHER" id="PTHR34035">
    <property type="entry name" value="TESTIS-EXPRESSED PROTEIN 47"/>
    <property type="match status" value="1"/>
</dbReference>
<dbReference type="GO" id="GO:0009882">
    <property type="term" value="F:blue light photoreceptor activity"/>
    <property type="evidence" value="ECO:0007669"/>
    <property type="project" value="InterPro"/>
</dbReference>
<feature type="compositionally biased region" description="Low complexity" evidence="1">
    <location>
        <begin position="305"/>
        <end position="318"/>
    </location>
</feature>
<reference evidence="3" key="2">
    <citation type="submission" date="2024-08" db="UniProtKB">
        <authorList>
            <consortium name="EnsemblMetazoa"/>
        </authorList>
    </citation>
    <scope>IDENTIFICATION</scope>
</reference>
<evidence type="ECO:0000259" key="2">
    <source>
        <dbReference type="PROSITE" id="PS50925"/>
    </source>
</evidence>
<dbReference type="Proteomes" id="UP000019118">
    <property type="component" value="Unassembled WGS sequence"/>
</dbReference>
<dbReference type="Pfam" id="PF24787">
    <property type="entry name" value="TEX47"/>
    <property type="match status" value="1"/>
</dbReference>
<keyword evidence="4" id="KW-1185">Reference proteome</keyword>
<feature type="region of interest" description="Disordered" evidence="1">
    <location>
        <begin position="305"/>
        <end position="347"/>
    </location>
</feature>
<dbReference type="InterPro" id="IPR055308">
    <property type="entry name" value="TEX47-like"/>
</dbReference>
<dbReference type="AlphaFoldDB" id="A0AAR5Q531"/>
<dbReference type="SMART" id="SM01034">
    <property type="entry name" value="BLUF"/>
    <property type="match status" value="1"/>
</dbReference>
<proteinExistence type="predicted"/>
<reference evidence="4" key="1">
    <citation type="journal article" date="2013" name="Genome Biol.">
        <title>Draft genome of the mountain pine beetle, Dendroctonus ponderosae Hopkins, a major forest pest.</title>
        <authorList>
            <person name="Keeling C.I."/>
            <person name="Yuen M.M."/>
            <person name="Liao N.Y."/>
            <person name="Docking T.R."/>
            <person name="Chan S.K."/>
            <person name="Taylor G.A."/>
            <person name="Palmquist D.L."/>
            <person name="Jackman S.D."/>
            <person name="Nguyen A."/>
            <person name="Li M."/>
            <person name="Henderson H."/>
            <person name="Janes J.K."/>
            <person name="Zhao Y."/>
            <person name="Pandoh P."/>
            <person name="Moore R."/>
            <person name="Sperling F.A."/>
            <person name="Huber D.P."/>
            <person name="Birol I."/>
            <person name="Jones S.J."/>
            <person name="Bohlmann J."/>
        </authorList>
    </citation>
    <scope>NUCLEOTIDE SEQUENCE</scope>
</reference>
<dbReference type="InterPro" id="IPR007024">
    <property type="entry name" value="BLUF_domain"/>
</dbReference>
<sequence>MATTDGSMPTVDVDAVKMRAVQVNYPKKKPRINLEQLGEVKEPERRSMYQVMLQNLKAANRATFLHRIIYVGEHRLAGYEPAKELFAAIISQCNETYCIERLTGFLLYYSRHFVHMVEGDEDNVNKHLRLLLACEAPLGRTKLLIHVSNINQRFFEEWTSYTDAPSKLLERLDVDADLQQSGRCIYNCIKKLYALMGSLAHDLLGESADQQEDLATLPSAENSLTSSKVFSYGSLGVADAHRFFLPEYELLDFVVQSSFTMPLQEYSELYGVVPMRDIYKGGRRLRGDRATEADRLQIECGPCRTTSSPTTCSSGRTSAPPSCPRRRASGNMQGRPAPPPARSACSK</sequence>
<dbReference type="PANTHER" id="PTHR34035:SF1">
    <property type="entry name" value="TESTIS-EXPRESSED PROTEIN 47"/>
    <property type="match status" value="1"/>
</dbReference>
<dbReference type="Gene3D" id="3.30.70.100">
    <property type="match status" value="1"/>
</dbReference>
<accession>A0AAR5Q531</accession>
<dbReference type="EnsemblMetazoa" id="XM_019912667.1">
    <property type="protein sequence ID" value="XP_019768226.1"/>
    <property type="gene ID" value="LOC109543118"/>
</dbReference>
<evidence type="ECO:0000313" key="3">
    <source>
        <dbReference type="EnsemblMetazoa" id="XP_019768226.1"/>
    </source>
</evidence>
<dbReference type="SUPFAM" id="SSF54975">
    <property type="entry name" value="Acylphosphatase/BLUF domain-like"/>
    <property type="match status" value="1"/>
</dbReference>
<dbReference type="InterPro" id="IPR036046">
    <property type="entry name" value="Acylphosphatase-like_dom_sf"/>
</dbReference>
<feature type="domain" description="BLUF" evidence="2">
    <location>
        <begin position="65"/>
        <end position="161"/>
    </location>
</feature>